<evidence type="ECO:0000313" key="2">
    <source>
        <dbReference type="Proteomes" id="UP000015729"/>
    </source>
</evidence>
<proteinExistence type="predicted"/>
<protein>
    <submittedName>
        <fullName evidence="1">Uncharacterized protein</fullName>
    </submittedName>
</protein>
<comment type="caution">
    <text evidence="1">The sequence shown here is derived from an EMBL/GenBank/DDBJ whole genome shotgun (WGS) entry which is preliminary data.</text>
</comment>
<reference evidence="1 2" key="1">
    <citation type="journal article" date="2013" name="PLoS Pathog.">
        <title>Genomic analysis of the Kiwifruit pathogen Pseudomonas syringae pv. actinidiae provides insight into the origins of an emergent plant disease.</title>
        <authorList>
            <person name="McCann H.C."/>
            <person name="Rikkerink E.H."/>
            <person name="Bertels F."/>
            <person name="Fiers M."/>
            <person name="Lu A."/>
            <person name="Rees-George J."/>
            <person name="Andersen M.T."/>
            <person name="Gleave A.P."/>
            <person name="Haubold B."/>
            <person name="Wohlers M.W."/>
            <person name="Guttman D.S."/>
            <person name="Wang P.W."/>
            <person name="Straub C."/>
            <person name="Vanneste J.L."/>
            <person name="Rainey P.B."/>
            <person name="Templeton M.D."/>
        </authorList>
    </citation>
    <scope>NUCLEOTIDE SEQUENCE [LARGE SCALE GENOMIC DNA]</scope>
    <source>
        <strain evidence="1 2">ICMP 18807</strain>
    </source>
</reference>
<dbReference type="Proteomes" id="UP000015729">
    <property type="component" value="Unassembled WGS sequence"/>
</dbReference>
<sequence>MRLDRVSFGKRLGGYAESISL</sequence>
<organism evidence="1 2">
    <name type="scientific">Pseudomonas syringae pv. actinidiae ICMP 18807</name>
    <dbReference type="NCBI Taxonomy" id="1194404"/>
    <lineage>
        <taxon>Bacteria</taxon>
        <taxon>Pseudomonadati</taxon>
        <taxon>Pseudomonadota</taxon>
        <taxon>Gammaproteobacteria</taxon>
        <taxon>Pseudomonadales</taxon>
        <taxon>Pseudomonadaceae</taxon>
        <taxon>Pseudomonas</taxon>
        <taxon>Pseudomonas syringae</taxon>
    </lineage>
</organism>
<gene>
    <name evidence="1" type="ORF">A244_14657</name>
</gene>
<dbReference type="AlphaFoldDB" id="S6VNW2"/>
<feature type="non-terminal residue" evidence="1">
    <location>
        <position position="21"/>
    </location>
</feature>
<accession>S6VNW2</accession>
<dbReference type="EMBL" id="AOKG01000985">
    <property type="protein sequence ID" value="EPN55823.1"/>
    <property type="molecule type" value="Genomic_DNA"/>
</dbReference>
<name>S6VNW2_PSESF</name>
<evidence type="ECO:0000313" key="1">
    <source>
        <dbReference type="EMBL" id="EPN55823.1"/>
    </source>
</evidence>